<dbReference type="NCBIfam" id="NF001752">
    <property type="entry name" value="PRK00481.1-1"/>
    <property type="match status" value="1"/>
</dbReference>
<dbReference type="Proteomes" id="UP000006233">
    <property type="component" value="Unassembled WGS sequence"/>
</dbReference>
<dbReference type="InterPro" id="IPR026590">
    <property type="entry name" value="Ssirtuin_cat_dom"/>
</dbReference>
<dbReference type="SUPFAM" id="SSF52467">
    <property type="entry name" value="DHS-like NAD/FAD-binding domain"/>
    <property type="match status" value="1"/>
</dbReference>
<feature type="binding site" evidence="4">
    <location>
        <position position="145"/>
    </location>
    <ligand>
        <name>Zn(2+)</name>
        <dbReference type="ChEBI" id="CHEBI:29105"/>
    </ligand>
</feature>
<keyword evidence="2" id="KW-0808">Transferase</keyword>
<evidence type="ECO:0000259" key="5">
    <source>
        <dbReference type="PROSITE" id="PS50305"/>
    </source>
</evidence>
<dbReference type="PROSITE" id="PS50305">
    <property type="entry name" value="SIRTUIN"/>
    <property type="match status" value="1"/>
</dbReference>
<proteinExistence type="predicted"/>
<dbReference type="GO" id="GO:0046872">
    <property type="term" value="F:metal ion binding"/>
    <property type="evidence" value="ECO:0007669"/>
    <property type="project" value="UniProtKB-KW"/>
</dbReference>
<feature type="binding site" evidence="4">
    <location>
        <position position="166"/>
    </location>
    <ligand>
        <name>Zn(2+)</name>
        <dbReference type="ChEBI" id="CHEBI:29105"/>
    </ligand>
</feature>
<dbReference type="STRING" id="634994.GCWU000323_02764"/>
<evidence type="ECO:0000256" key="1">
    <source>
        <dbReference type="ARBA" id="ARBA00012928"/>
    </source>
</evidence>
<keyword evidence="4" id="KW-0479">Metal-binding</keyword>
<dbReference type="EMBL" id="ACVB02000029">
    <property type="protein sequence ID" value="EEX73435.1"/>
    <property type="molecule type" value="Genomic_DNA"/>
</dbReference>
<feature type="binding site" evidence="4">
    <location>
        <position position="169"/>
    </location>
    <ligand>
        <name>Zn(2+)</name>
        <dbReference type="ChEBI" id="CHEBI:29105"/>
    </ligand>
</feature>
<evidence type="ECO:0000256" key="4">
    <source>
        <dbReference type="PROSITE-ProRule" id="PRU00236"/>
    </source>
</evidence>
<name>C9N1P2_9FUSO</name>
<accession>C9N1P2</accession>
<dbReference type="GO" id="GO:0070403">
    <property type="term" value="F:NAD+ binding"/>
    <property type="evidence" value="ECO:0007669"/>
    <property type="project" value="InterPro"/>
</dbReference>
<gene>
    <name evidence="6" type="ORF">GCWU000323_02764</name>
</gene>
<feature type="domain" description="Deacetylase sirtuin-type" evidence="5">
    <location>
        <begin position="9"/>
        <end position="256"/>
    </location>
</feature>
<keyword evidence="3" id="KW-0520">NAD</keyword>
<evidence type="ECO:0000313" key="6">
    <source>
        <dbReference type="EMBL" id="EEX73435.1"/>
    </source>
</evidence>
<feature type="binding site" evidence="4">
    <location>
        <position position="142"/>
    </location>
    <ligand>
        <name>Zn(2+)</name>
        <dbReference type="ChEBI" id="CHEBI:29105"/>
    </ligand>
</feature>
<protein>
    <recommendedName>
        <fullName evidence="1">protein acetyllysine N-acetyltransferase</fullName>
        <ecNumber evidence="1">2.3.1.286</ecNumber>
    </recommendedName>
</protein>
<comment type="caution">
    <text evidence="6">The sequence shown here is derived from an EMBL/GenBank/DDBJ whole genome shotgun (WGS) entry which is preliminary data.</text>
</comment>
<keyword evidence="4" id="KW-0862">Zinc</keyword>
<dbReference type="InterPro" id="IPR026591">
    <property type="entry name" value="Sirtuin_cat_small_dom_sf"/>
</dbReference>
<evidence type="ECO:0000256" key="3">
    <source>
        <dbReference type="ARBA" id="ARBA00023027"/>
    </source>
</evidence>
<reference evidence="6 7" key="1">
    <citation type="submission" date="2009-09" db="EMBL/GenBank/DDBJ databases">
        <authorList>
            <person name="Weinstock G."/>
            <person name="Sodergren E."/>
            <person name="Clifton S."/>
            <person name="Fulton L."/>
            <person name="Fulton B."/>
            <person name="Courtney L."/>
            <person name="Fronick C."/>
            <person name="Harrison M."/>
            <person name="Strong C."/>
            <person name="Farmer C."/>
            <person name="Delahaunty K."/>
            <person name="Markovic C."/>
            <person name="Hall O."/>
            <person name="Minx P."/>
            <person name="Tomlinson C."/>
            <person name="Mitreva M."/>
            <person name="Nelson J."/>
            <person name="Hou S."/>
            <person name="Wollam A."/>
            <person name="Pepin K.H."/>
            <person name="Johnson M."/>
            <person name="Bhonagiri V."/>
            <person name="Nash W.E."/>
            <person name="Warren W."/>
            <person name="Chinwalla A."/>
            <person name="Mardis E.R."/>
            <person name="Wilson R.K."/>
        </authorList>
    </citation>
    <scope>NUCLEOTIDE SEQUENCE [LARGE SCALE GENOMIC DNA]</scope>
    <source>
        <strain evidence="6 7">F0254</strain>
    </source>
</reference>
<dbReference type="eggNOG" id="COG0846">
    <property type="taxonomic scope" value="Bacteria"/>
</dbReference>
<organism evidence="6 7">
    <name type="scientific">Leptotrichia hofstadii F0254</name>
    <dbReference type="NCBI Taxonomy" id="634994"/>
    <lineage>
        <taxon>Bacteria</taxon>
        <taxon>Fusobacteriati</taxon>
        <taxon>Fusobacteriota</taxon>
        <taxon>Fusobacteriia</taxon>
        <taxon>Fusobacteriales</taxon>
        <taxon>Leptotrichiaceae</taxon>
        <taxon>Leptotrichia</taxon>
    </lineage>
</organism>
<dbReference type="HOGENOM" id="CLU_023643_3_0_0"/>
<dbReference type="Gene3D" id="3.40.50.1220">
    <property type="entry name" value="TPP-binding domain"/>
    <property type="match status" value="1"/>
</dbReference>
<dbReference type="PANTHER" id="PTHR11085">
    <property type="entry name" value="NAD-DEPENDENT PROTEIN DEACYLASE SIRTUIN-5, MITOCHONDRIAL-RELATED"/>
    <property type="match status" value="1"/>
</dbReference>
<dbReference type="Pfam" id="PF02146">
    <property type="entry name" value="SIR2"/>
    <property type="match status" value="1"/>
</dbReference>
<dbReference type="AlphaFoldDB" id="C9N1P2"/>
<dbReference type="InterPro" id="IPR003000">
    <property type="entry name" value="Sirtuin"/>
</dbReference>
<sequence>MEKQSKKSKVIKMDKISLLQKTIDESKRVVFFGGAGVSTESGIPDFRSANGVYNLKLDRNFSPEELVSHTMYEKYPEEFYDFYKKHLVYPNAKPNFAHKYLARLEQDGKLTAVITQNIDCLHEMAGSKNVLKLHGTVDSNTCVICGKKYNMEEFLEICETENIPHCSKCGGIIKPDVTLYEEVPDPDTFRKAINEISKADTLIIGGTSLIVYPAASLIHYFQGKNLVLINKSKTEQDNFANLVIHESIGDVFKKLK</sequence>
<evidence type="ECO:0000256" key="2">
    <source>
        <dbReference type="ARBA" id="ARBA00022679"/>
    </source>
</evidence>
<dbReference type="Gene3D" id="3.30.1600.10">
    <property type="entry name" value="SIR2/SIRT2 'Small Domain"/>
    <property type="match status" value="1"/>
</dbReference>
<dbReference type="EC" id="2.3.1.286" evidence="1"/>
<dbReference type="InterPro" id="IPR050134">
    <property type="entry name" value="NAD-dep_sirtuin_deacylases"/>
</dbReference>
<dbReference type="PANTHER" id="PTHR11085:SF4">
    <property type="entry name" value="NAD-DEPENDENT PROTEIN DEACYLASE"/>
    <property type="match status" value="1"/>
</dbReference>
<feature type="active site" description="Proton acceptor" evidence="4">
    <location>
        <position position="134"/>
    </location>
</feature>
<evidence type="ECO:0000313" key="7">
    <source>
        <dbReference type="Proteomes" id="UP000006233"/>
    </source>
</evidence>
<dbReference type="GO" id="GO:0017136">
    <property type="term" value="F:histone deacetylase activity, NAD-dependent"/>
    <property type="evidence" value="ECO:0007669"/>
    <property type="project" value="TreeGrafter"/>
</dbReference>
<dbReference type="InterPro" id="IPR029035">
    <property type="entry name" value="DHS-like_NAD/FAD-binding_dom"/>
</dbReference>